<evidence type="ECO:0000313" key="2">
    <source>
        <dbReference type="Proteomes" id="UP001314170"/>
    </source>
</evidence>
<protein>
    <submittedName>
        <fullName evidence="1">Uncharacterized protein</fullName>
    </submittedName>
</protein>
<comment type="caution">
    <text evidence="1">The sequence shown here is derived from an EMBL/GenBank/DDBJ whole genome shotgun (WGS) entry which is preliminary data.</text>
</comment>
<keyword evidence="2" id="KW-1185">Reference proteome</keyword>
<accession>A0AAV1R4H3</accession>
<sequence>MTKFFVPIRVLSEGNGRHQWWRVSGCGYGQNRAIGDGESGEVVSRLEVLCEREQLVSKGCL</sequence>
<evidence type="ECO:0000313" key="1">
    <source>
        <dbReference type="EMBL" id="CAK7328901.1"/>
    </source>
</evidence>
<dbReference type="Proteomes" id="UP001314170">
    <property type="component" value="Unassembled WGS sequence"/>
</dbReference>
<gene>
    <name evidence="1" type="ORF">DCAF_LOCUS6644</name>
</gene>
<dbReference type="AlphaFoldDB" id="A0AAV1R4H3"/>
<name>A0AAV1R4H3_9ROSI</name>
<organism evidence="1 2">
    <name type="scientific">Dovyalis caffra</name>
    <dbReference type="NCBI Taxonomy" id="77055"/>
    <lineage>
        <taxon>Eukaryota</taxon>
        <taxon>Viridiplantae</taxon>
        <taxon>Streptophyta</taxon>
        <taxon>Embryophyta</taxon>
        <taxon>Tracheophyta</taxon>
        <taxon>Spermatophyta</taxon>
        <taxon>Magnoliopsida</taxon>
        <taxon>eudicotyledons</taxon>
        <taxon>Gunneridae</taxon>
        <taxon>Pentapetalae</taxon>
        <taxon>rosids</taxon>
        <taxon>fabids</taxon>
        <taxon>Malpighiales</taxon>
        <taxon>Salicaceae</taxon>
        <taxon>Flacourtieae</taxon>
        <taxon>Dovyalis</taxon>
    </lineage>
</organism>
<dbReference type="EMBL" id="CAWUPB010000905">
    <property type="protein sequence ID" value="CAK7328901.1"/>
    <property type="molecule type" value="Genomic_DNA"/>
</dbReference>
<proteinExistence type="predicted"/>
<reference evidence="1 2" key="1">
    <citation type="submission" date="2024-01" db="EMBL/GenBank/DDBJ databases">
        <authorList>
            <person name="Waweru B."/>
        </authorList>
    </citation>
    <scope>NUCLEOTIDE SEQUENCE [LARGE SCALE GENOMIC DNA]</scope>
</reference>